<reference evidence="4" key="1">
    <citation type="submission" date="2017-06" db="EMBL/GenBank/DDBJ databases">
        <authorList>
            <person name="Varghese N."/>
            <person name="Submissions S."/>
        </authorList>
    </citation>
    <scope>NUCLEOTIDE SEQUENCE [LARGE SCALE GENOMIC DNA]</scope>
    <source>
        <strain evidence="4">DSM 11116</strain>
    </source>
</reference>
<evidence type="ECO:0000259" key="2">
    <source>
        <dbReference type="Pfam" id="PF13579"/>
    </source>
</evidence>
<gene>
    <name evidence="3" type="ORF">SAMN06265337_4118</name>
</gene>
<dbReference type="Proteomes" id="UP000198131">
    <property type="component" value="Unassembled WGS sequence"/>
</dbReference>
<dbReference type="GO" id="GO:0016757">
    <property type="term" value="F:glycosyltransferase activity"/>
    <property type="evidence" value="ECO:0007669"/>
    <property type="project" value="InterPro"/>
</dbReference>
<organism evidence="3 4">
    <name type="scientific">Hymenobacter gelipurpurascens</name>
    <dbReference type="NCBI Taxonomy" id="89968"/>
    <lineage>
        <taxon>Bacteria</taxon>
        <taxon>Pseudomonadati</taxon>
        <taxon>Bacteroidota</taxon>
        <taxon>Cytophagia</taxon>
        <taxon>Cytophagales</taxon>
        <taxon>Hymenobacteraceae</taxon>
        <taxon>Hymenobacter</taxon>
    </lineage>
</organism>
<dbReference type="RefSeq" id="WP_088845521.1">
    <property type="nucleotide sequence ID" value="NZ_FYEW01000004.1"/>
</dbReference>
<dbReference type="SUPFAM" id="SSF53756">
    <property type="entry name" value="UDP-Glycosyltransferase/glycogen phosphorylase"/>
    <property type="match status" value="1"/>
</dbReference>
<dbReference type="Pfam" id="PF13579">
    <property type="entry name" value="Glyco_trans_4_4"/>
    <property type="match status" value="1"/>
</dbReference>
<protein>
    <submittedName>
        <fullName evidence="3">Glycosyltransferase involved in cell wall bisynthesis</fullName>
    </submittedName>
</protein>
<keyword evidence="4" id="KW-1185">Reference proteome</keyword>
<feature type="domain" description="Glycosyltransferase subfamily 4-like N-terminal" evidence="2">
    <location>
        <begin position="15"/>
        <end position="176"/>
    </location>
</feature>
<dbReference type="InterPro" id="IPR001296">
    <property type="entry name" value="Glyco_trans_1"/>
</dbReference>
<proteinExistence type="predicted"/>
<accession>A0A212UH07</accession>
<dbReference type="InterPro" id="IPR028098">
    <property type="entry name" value="Glyco_trans_4-like_N"/>
</dbReference>
<dbReference type="OrthoDB" id="9790710at2"/>
<dbReference type="InterPro" id="IPR050194">
    <property type="entry name" value="Glycosyltransferase_grp1"/>
</dbReference>
<sequence>MKVLHVIADMDPVKGGVCQAVRSMVAGLSQLGIQNEVVSLDAPSAPFLSIDPFPIHALGPASGPWQYSARLLPWLYEQLPSYDKVLVHGLWLYPGFAVRQALKKLPQHSAAISIPDVFILPHGMLDPYFQRAANRKWKALRNSLYWRLLESKLINRAEGIFFTSADELLLARQPFRPYSPRQEQVVGLGIPSPPACHSSLKQAFSTKCPEVEAEPYLLYLGRLHEKKGVKILLDAYAQLLNTQPQEEAADACTTYPACGFLARLPKLVIAGPGLDTAYGRELRRLVHDTPGMQRSVLFPGMLQGEAKWGAYYGCELFVLPSHQENFGIAVVEALACGRPVMISNQINIWREIAAGKSGLVADDTVQGTADALKQWLTMSPEQKQLMGKHARQVYENQFAMDRAATKLLAALSG</sequence>
<dbReference type="EMBL" id="FYEW01000004">
    <property type="protein sequence ID" value="SNC77532.1"/>
    <property type="molecule type" value="Genomic_DNA"/>
</dbReference>
<evidence type="ECO:0000313" key="4">
    <source>
        <dbReference type="Proteomes" id="UP000198131"/>
    </source>
</evidence>
<name>A0A212UH07_9BACT</name>
<dbReference type="Pfam" id="PF00534">
    <property type="entry name" value="Glycos_transf_1"/>
    <property type="match status" value="1"/>
</dbReference>
<dbReference type="Gene3D" id="3.40.50.2000">
    <property type="entry name" value="Glycogen Phosphorylase B"/>
    <property type="match status" value="2"/>
</dbReference>
<evidence type="ECO:0000313" key="3">
    <source>
        <dbReference type="EMBL" id="SNC77532.1"/>
    </source>
</evidence>
<keyword evidence="3" id="KW-0808">Transferase</keyword>
<dbReference type="PANTHER" id="PTHR45947">
    <property type="entry name" value="SULFOQUINOVOSYL TRANSFERASE SQD2"/>
    <property type="match status" value="1"/>
</dbReference>
<evidence type="ECO:0000259" key="1">
    <source>
        <dbReference type="Pfam" id="PF00534"/>
    </source>
</evidence>
<dbReference type="AlphaFoldDB" id="A0A212UH07"/>
<dbReference type="PANTHER" id="PTHR45947:SF3">
    <property type="entry name" value="SULFOQUINOVOSYL TRANSFERASE SQD2"/>
    <property type="match status" value="1"/>
</dbReference>
<feature type="domain" description="Glycosyl transferase family 1" evidence="1">
    <location>
        <begin position="209"/>
        <end position="392"/>
    </location>
</feature>